<dbReference type="InterPro" id="IPR011009">
    <property type="entry name" value="Kinase-like_dom_sf"/>
</dbReference>
<keyword evidence="4" id="KW-0418">Kinase</keyword>
<keyword evidence="2" id="KW-0963">Cytoplasm</keyword>
<organism evidence="10 11">
    <name type="scientific">Roseomonas acroporae</name>
    <dbReference type="NCBI Taxonomy" id="2937791"/>
    <lineage>
        <taxon>Bacteria</taxon>
        <taxon>Pseudomonadati</taxon>
        <taxon>Pseudomonadota</taxon>
        <taxon>Alphaproteobacteria</taxon>
        <taxon>Acetobacterales</taxon>
        <taxon>Roseomonadaceae</taxon>
        <taxon>Roseomonas</taxon>
    </lineage>
</organism>
<dbReference type="EC" id="2.7.1.81" evidence="7"/>
<accession>A0A9X2BTY6</accession>
<sequence length="346" mass="37047">MQSAESLGAALDLPAPPATEAEAESLARAHFGVEARARALSGERDRNFHLRDAAGRDYVLKVGHPAEDPAVLDLQGRALLHVAARDPSLPVPRVLLADGAPQAAWQAPGLPPRMVRLLTYLPGRPLAEVPADAAQRRAIGACLARLDLALGDFRHPAEGHDLLWDLQRMARVRPLLAEVPADRRDLPLRFLDRFEAHVLPALPGLRAQLVHNDFNPHNVLAAGDDDRRVAGIIDFGDMVRAPLVQDVATAAAYQLSAAGLDGVAELAAAFHAVLPLRAEEVAVLADLTAARLVLTIAISSWRAARHPGNAAYILRNQGRAWEGLRRLDAIPREAAVAALRAACPTG</sequence>
<comment type="caution">
    <text evidence="10">The sequence shown here is derived from an EMBL/GenBank/DDBJ whole genome shotgun (WGS) entry which is preliminary data.</text>
</comment>
<evidence type="ECO:0000256" key="5">
    <source>
        <dbReference type="ARBA" id="ARBA00036820"/>
    </source>
</evidence>
<dbReference type="GO" id="GO:0047992">
    <property type="term" value="F:hydroxylysine kinase activity"/>
    <property type="evidence" value="ECO:0007669"/>
    <property type="project" value="UniProtKB-EC"/>
</dbReference>
<name>A0A9X2BTY6_9PROT</name>
<comment type="catalytic activity">
    <reaction evidence="5">
        <text>(5R)-5-hydroxy-L-lysine + GTP = (5R)-5-phosphooxy-L-lysine + GDP + H(+)</text>
        <dbReference type="Rhea" id="RHEA:19049"/>
        <dbReference type="ChEBI" id="CHEBI:15378"/>
        <dbReference type="ChEBI" id="CHEBI:37565"/>
        <dbReference type="ChEBI" id="CHEBI:57882"/>
        <dbReference type="ChEBI" id="CHEBI:58189"/>
        <dbReference type="ChEBI" id="CHEBI:58357"/>
        <dbReference type="EC" id="2.7.1.81"/>
    </reaction>
</comment>
<keyword evidence="3" id="KW-0808">Transferase</keyword>
<evidence type="ECO:0000256" key="6">
    <source>
        <dbReference type="ARBA" id="ARBA00037368"/>
    </source>
</evidence>
<evidence type="ECO:0000256" key="7">
    <source>
        <dbReference type="ARBA" id="ARBA00038873"/>
    </source>
</evidence>
<comment type="function">
    <text evidence="6">Catalyzes the GTP-dependent phosphorylation of 5-hydroxy-L-lysine.</text>
</comment>
<dbReference type="RefSeq" id="WP_248666948.1">
    <property type="nucleotide sequence ID" value="NZ_JALPRX010000038.1"/>
</dbReference>
<feature type="domain" description="Aminoglycoside phosphotransferase" evidence="9">
    <location>
        <begin position="40"/>
        <end position="264"/>
    </location>
</feature>
<evidence type="ECO:0000256" key="8">
    <source>
        <dbReference type="ARBA" id="ARBA00040505"/>
    </source>
</evidence>
<dbReference type="SUPFAM" id="SSF56112">
    <property type="entry name" value="Protein kinase-like (PK-like)"/>
    <property type="match status" value="1"/>
</dbReference>
<evidence type="ECO:0000259" key="9">
    <source>
        <dbReference type="Pfam" id="PF01636"/>
    </source>
</evidence>
<dbReference type="Gene3D" id="3.90.1200.10">
    <property type="match status" value="1"/>
</dbReference>
<gene>
    <name evidence="10" type="ORF">M0638_10575</name>
</gene>
<dbReference type="Pfam" id="PF01636">
    <property type="entry name" value="APH"/>
    <property type="match status" value="1"/>
</dbReference>
<reference evidence="10" key="1">
    <citation type="submission" date="2022-04" db="EMBL/GenBank/DDBJ databases">
        <title>Roseomonas acroporae sp. nov., isolated from coral Acropora digitifera.</title>
        <authorList>
            <person name="Sun H."/>
        </authorList>
    </citation>
    <scope>NUCLEOTIDE SEQUENCE</scope>
    <source>
        <strain evidence="10">NAR14</strain>
    </source>
</reference>
<keyword evidence="11" id="KW-1185">Reference proteome</keyword>
<evidence type="ECO:0000256" key="4">
    <source>
        <dbReference type="ARBA" id="ARBA00022777"/>
    </source>
</evidence>
<dbReference type="InterPro" id="IPR002575">
    <property type="entry name" value="Aminoglycoside_PTrfase"/>
</dbReference>
<dbReference type="InterPro" id="IPR050249">
    <property type="entry name" value="Pseudomonas-type_ThrB"/>
</dbReference>
<evidence type="ECO:0000256" key="3">
    <source>
        <dbReference type="ARBA" id="ARBA00022679"/>
    </source>
</evidence>
<evidence type="ECO:0000256" key="2">
    <source>
        <dbReference type="ARBA" id="ARBA00022490"/>
    </source>
</evidence>
<evidence type="ECO:0000313" key="11">
    <source>
        <dbReference type="Proteomes" id="UP001139516"/>
    </source>
</evidence>
<proteinExistence type="predicted"/>
<dbReference type="AlphaFoldDB" id="A0A9X2BTY6"/>
<dbReference type="GO" id="GO:0005737">
    <property type="term" value="C:cytoplasm"/>
    <property type="evidence" value="ECO:0007669"/>
    <property type="project" value="UniProtKB-SubCell"/>
</dbReference>
<evidence type="ECO:0000256" key="1">
    <source>
        <dbReference type="ARBA" id="ARBA00004496"/>
    </source>
</evidence>
<comment type="subcellular location">
    <subcellularLocation>
        <location evidence="1">Cytoplasm</location>
    </subcellularLocation>
</comment>
<dbReference type="Proteomes" id="UP001139516">
    <property type="component" value="Unassembled WGS sequence"/>
</dbReference>
<dbReference type="PANTHER" id="PTHR21064">
    <property type="entry name" value="AMINOGLYCOSIDE PHOSPHOTRANSFERASE DOMAIN-CONTAINING PROTEIN-RELATED"/>
    <property type="match status" value="1"/>
</dbReference>
<protein>
    <recommendedName>
        <fullName evidence="8">Hydroxylysine kinase</fullName>
        <ecNumber evidence="7">2.7.1.81</ecNumber>
    </recommendedName>
</protein>
<dbReference type="EMBL" id="JALPRX010000038">
    <property type="protein sequence ID" value="MCK8784827.1"/>
    <property type="molecule type" value="Genomic_DNA"/>
</dbReference>
<evidence type="ECO:0000313" key="10">
    <source>
        <dbReference type="EMBL" id="MCK8784827.1"/>
    </source>
</evidence>
<dbReference type="PANTHER" id="PTHR21064:SF1">
    <property type="entry name" value="HYDROXYLYSINE KINASE"/>
    <property type="match status" value="1"/>
</dbReference>